<dbReference type="AlphaFoldDB" id="A0AAJ8LFM9"/>
<evidence type="ECO:0000313" key="2">
    <source>
        <dbReference type="EMBL" id="WWD18313.1"/>
    </source>
</evidence>
<evidence type="ECO:0000313" key="3">
    <source>
        <dbReference type="Proteomes" id="UP000322225"/>
    </source>
</evidence>
<proteinExistence type="predicted"/>
<reference evidence="2" key="2">
    <citation type="submission" date="2024-01" db="EMBL/GenBank/DDBJ databases">
        <title>Comparative genomics of Cryptococcus and Kwoniella reveals pathogenesis evolution and contrasting modes of karyotype evolution via chromosome fusion or intercentromeric recombination.</title>
        <authorList>
            <person name="Coelho M.A."/>
            <person name="David-Palma M."/>
            <person name="Shea T."/>
            <person name="Bowers K."/>
            <person name="McGinley-Smith S."/>
            <person name="Mohammad A.W."/>
            <person name="Gnirke A."/>
            <person name="Yurkov A.M."/>
            <person name="Nowrousian M."/>
            <person name="Sun S."/>
            <person name="Cuomo C.A."/>
            <person name="Heitman J."/>
        </authorList>
    </citation>
    <scope>NUCLEOTIDE SEQUENCE</scope>
    <source>
        <strain evidence="2">CBS 12478</strain>
    </source>
</reference>
<reference evidence="2" key="1">
    <citation type="submission" date="2017-08" db="EMBL/GenBank/DDBJ databases">
        <authorList>
            <person name="Cuomo C."/>
            <person name="Billmyre B."/>
            <person name="Heitman J."/>
        </authorList>
    </citation>
    <scope>NUCLEOTIDE SEQUENCE</scope>
    <source>
        <strain evidence="2">CBS 12478</strain>
    </source>
</reference>
<dbReference type="EMBL" id="CP144055">
    <property type="protein sequence ID" value="WWD18313.1"/>
    <property type="molecule type" value="Genomic_DNA"/>
</dbReference>
<dbReference type="KEGG" id="ksn:43590212"/>
<dbReference type="GeneID" id="43590212"/>
<protein>
    <submittedName>
        <fullName evidence="2">Uncharacterized protein</fullName>
    </submittedName>
</protein>
<feature type="compositionally biased region" description="Basic residues" evidence="1">
    <location>
        <begin position="280"/>
        <end position="289"/>
    </location>
</feature>
<feature type="compositionally biased region" description="Polar residues" evidence="1">
    <location>
        <begin position="398"/>
        <end position="425"/>
    </location>
</feature>
<dbReference type="Proteomes" id="UP000322225">
    <property type="component" value="Chromosome 5"/>
</dbReference>
<gene>
    <name evidence="2" type="ORF">CI109_102763</name>
</gene>
<sequence>MHNQDHSHVTEQIESSSAFMDDLRLVHVSSAYLSSLLSVSITYPHTLLIPHRMVLVPFFQSYLGVQRILNNDHGLVISPKPSVTKFPTSTESSLTPLTTPPTLDVALELAKRMLNPLQTATDPALTATTVTNDDDDWYDQVDTFDDGSNIRNWYDHLVHSDSHDPDFDNCNDFQEVDDHNDDDGYGVALDDGSGATPDYDEDDDYNDMEEQLGFESMTLTIPVPLANGVMKKPGPNKRKNVRFASPIRSFEVFEKGQYEDDHHSYKRLRRVPSPYDRRTQKDKKKKTKRLSPTPTGIGDNRQNKSCFSLEYPSLVPAFNLEHMAYSPYEFTPTSTRGTPVFTISNAGKRSLSTKNCRDQIQKPDTVGYASTASRLLESMSPRLLIFNSTLETPLRSEPNASTDSTRTSQQQVTYLQPKRSATPQA</sequence>
<name>A0AAJ8LFM9_9TREE</name>
<accession>A0AAJ8LFM9</accession>
<evidence type="ECO:0000256" key="1">
    <source>
        <dbReference type="SAM" id="MobiDB-lite"/>
    </source>
</evidence>
<organism evidence="2 3">
    <name type="scientific">Kwoniella shandongensis</name>
    <dbReference type="NCBI Taxonomy" id="1734106"/>
    <lineage>
        <taxon>Eukaryota</taxon>
        <taxon>Fungi</taxon>
        <taxon>Dikarya</taxon>
        <taxon>Basidiomycota</taxon>
        <taxon>Agaricomycotina</taxon>
        <taxon>Tremellomycetes</taxon>
        <taxon>Tremellales</taxon>
        <taxon>Cryptococcaceae</taxon>
        <taxon>Kwoniella</taxon>
    </lineage>
</organism>
<keyword evidence="3" id="KW-1185">Reference proteome</keyword>
<feature type="region of interest" description="Disordered" evidence="1">
    <location>
        <begin position="261"/>
        <end position="303"/>
    </location>
</feature>
<feature type="region of interest" description="Disordered" evidence="1">
    <location>
        <begin position="390"/>
        <end position="425"/>
    </location>
</feature>
<dbReference type="RefSeq" id="XP_031859640.2">
    <property type="nucleotide sequence ID" value="XM_032006059.2"/>
</dbReference>